<evidence type="ECO:0008006" key="3">
    <source>
        <dbReference type="Google" id="ProtNLM"/>
    </source>
</evidence>
<dbReference type="HOGENOM" id="CLU_658963_0_0_1"/>
<accession>M2QZN6</accession>
<gene>
    <name evidence="1" type="ORF">CERSUDRAFT_119793</name>
</gene>
<proteinExistence type="predicted"/>
<sequence>MGYDSTCFISGYPVASCLNHVMTDYRDDLVEARLSGVAHNAYSDAMNRLLQPYTEEDEVTRQDMVLLGPFTPEDAYIHPLDVPREPVDAVRAGLIRAIHDVVPGGAPGDETQEAVFTARETGLKYAARARRHLAFVNAAALRILACAAPALTVQRLWVLKMKSEPFAERGIGGIDYGPVDQGGHYLQLHAVTADAHFDEWMVRLLRHGEPTEEDRWEMMMGAGNMWVFVRPDLFPVAEAIAQNGRSAQMRQIEHHTRRPVDVRPDARRFTFEGLPLDVLLLICSELTFAEILATSACSHRLFRTLSPNIDSVAYARLSRHERWYLPPEEDTGPWAHDRHWFEQRSAAAWAAQETLAGRDVGERRFPWFEYAKACRRSPSMRNRARIWHVAKQLEQLACRYGLFRDT</sequence>
<protein>
    <recommendedName>
        <fullName evidence="3">F-box domain-containing protein</fullName>
    </recommendedName>
</protein>
<reference evidence="1 2" key="1">
    <citation type="journal article" date="2012" name="Proc. Natl. Acad. Sci. U.S.A.">
        <title>Comparative genomics of Ceriporiopsis subvermispora and Phanerochaete chrysosporium provide insight into selective ligninolysis.</title>
        <authorList>
            <person name="Fernandez-Fueyo E."/>
            <person name="Ruiz-Duenas F.J."/>
            <person name="Ferreira P."/>
            <person name="Floudas D."/>
            <person name="Hibbett D.S."/>
            <person name="Canessa P."/>
            <person name="Larrondo L.F."/>
            <person name="James T.Y."/>
            <person name="Seelenfreund D."/>
            <person name="Lobos S."/>
            <person name="Polanco R."/>
            <person name="Tello M."/>
            <person name="Honda Y."/>
            <person name="Watanabe T."/>
            <person name="Watanabe T."/>
            <person name="Ryu J.S."/>
            <person name="Kubicek C.P."/>
            <person name="Schmoll M."/>
            <person name="Gaskell J."/>
            <person name="Hammel K.E."/>
            <person name="St John F.J."/>
            <person name="Vanden Wymelenberg A."/>
            <person name="Sabat G."/>
            <person name="Splinter BonDurant S."/>
            <person name="Syed K."/>
            <person name="Yadav J.S."/>
            <person name="Doddapaneni H."/>
            <person name="Subramanian V."/>
            <person name="Lavin J.L."/>
            <person name="Oguiza J.A."/>
            <person name="Perez G."/>
            <person name="Pisabarro A.G."/>
            <person name="Ramirez L."/>
            <person name="Santoyo F."/>
            <person name="Master E."/>
            <person name="Coutinho P.M."/>
            <person name="Henrissat B."/>
            <person name="Lombard V."/>
            <person name="Magnuson J.K."/>
            <person name="Kuees U."/>
            <person name="Hori C."/>
            <person name="Igarashi K."/>
            <person name="Samejima M."/>
            <person name="Held B.W."/>
            <person name="Barry K.W."/>
            <person name="LaButti K.M."/>
            <person name="Lapidus A."/>
            <person name="Lindquist E.A."/>
            <person name="Lucas S.M."/>
            <person name="Riley R."/>
            <person name="Salamov A.A."/>
            <person name="Hoffmeister D."/>
            <person name="Schwenk D."/>
            <person name="Hadar Y."/>
            <person name="Yarden O."/>
            <person name="de Vries R.P."/>
            <person name="Wiebenga A."/>
            <person name="Stenlid J."/>
            <person name="Eastwood D."/>
            <person name="Grigoriev I.V."/>
            <person name="Berka R.M."/>
            <person name="Blanchette R.A."/>
            <person name="Kersten P."/>
            <person name="Martinez A.T."/>
            <person name="Vicuna R."/>
            <person name="Cullen D."/>
        </authorList>
    </citation>
    <scope>NUCLEOTIDE SEQUENCE [LARGE SCALE GENOMIC DNA]</scope>
    <source>
        <strain evidence="1 2">B</strain>
    </source>
</reference>
<dbReference type="EMBL" id="KB445819">
    <property type="protein sequence ID" value="EMD31412.1"/>
    <property type="molecule type" value="Genomic_DNA"/>
</dbReference>
<dbReference type="Proteomes" id="UP000016930">
    <property type="component" value="Unassembled WGS sequence"/>
</dbReference>
<organism evidence="1 2">
    <name type="scientific">Ceriporiopsis subvermispora (strain B)</name>
    <name type="common">White-rot fungus</name>
    <name type="synonym">Gelatoporia subvermispora</name>
    <dbReference type="NCBI Taxonomy" id="914234"/>
    <lineage>
        <taxon>Eukaryota</taxon>
        <taxon>Fungi</taxon>
        <taxon>Dikarya</taxon>
        <taxon>Basidiomycota</taxon>
        <taxon>Agaricomycotina</taxon>
        <taxon>Agaricomycetes</taxon>
        <taxon>Polyporales</taxon>
        <taxon>Gelatoporiaceae</taxon>
        <taxon>Gelatoporia</taxon>
    </lineage>
</organism>
<evidence type="ECO:0000313" key="1">
    <source>
        <dbReference type="EMBL" id="EMD31412.1"/>
    </source>
</evidence>
<keyword evidence="2" id="KW-1185">Reference proteome</keyword>
<evidence type="ECO:0000313" key="2">
    <source>
        <dbReference type="Proteomes" id="UP000016930"/>
    </source>
</evidence>
<dbReference type="AlphaFoldDB" id="M2QZN6"/>
<dbReference type="OrthoDB" id="3055280at2759"/>
<name>M2QZN6_CERS8</name>